<comment type="caution">
    <text evidence="1">The sequence shown here is derived from an EMBL/GenBank/DDBJ whole genome shotgun (WGS) entry which is preliminary data.</text>
</comment>
<name>A0ABU2BC88_9CORY</name>
<organism evidence="1 2">
    <name type="scientific">Corynebacterium felinum</name>
    <dbReference type="NCBI Taxonomy" id="131318"/>
    <lineage>
        <taxon>Bacteria</taxon>
        <taxon>Bacillati</taxon>
        <taxon>Actinomycetota</taxon>
        <taxon>Actinomycetes</taxon>
        <taxon>Mycobacteriales</taxon>
        <taxon>Corynebacteriaceae</taxon>
        <taxon>Corynebacterium</taxon>
    </lineage>
</organism>
<proteinExistence type="predicted"/>
<evidence type="ECO:0000313" key="1">
    <source>
        <dbReference type="EMBL" id="MDR7355604.1"/>
    </source>
</evidence>
<protein>
    <submittedName>
        <fullName evidence="1">Uncharacterized protein</fullName>
    </submittedName>
</protein>
<dbReference type="RefSeq" id="WP_277103365.1">
    <property type="nucleotide sequence ID" value="NZ_BAAAJS010000072.1"/>
</dbReference>
<gene>
    <name evidence="1" type="ORF">J2S37_002142</name>
</gene>
<dbReference type="Proteomes" id="UP001183619">
    <property type="component" value="Unassembled WGS sequence"/>
</dbReference>
<accession>A0ABU2BC88</accession>
<keyword evidence="2" id="KW-1185">Reference proteome</keyword>
<reference evidence="1 2" key="1">
    <citation type="submission" date="2023-07" db="EMBL/GenBank/DDBJ databases">
        <title>Sequencing the genomes of 1000 actinobacteria strains.</title>
        <authorList>
            <person name="Klenk H.-P."/>
        </authorList>
    </citation>
    <scope>NUCLEOTIDE SEQUENCE [LARGE SCALE GENOMIC DNA]</scope>
    <source>
        <strain evidence="1 2">DSM 44508</strain>
    </source>
</reference>
<evidence type="ECO:0000313" key="2">
    <source>
        <dbReference type="Proteomes" id="UP001183619"/>
    </source>
</evidence>
<sequence>MFEDFHAYAPNLDKHDMEACSSVVAAQMGVRSADYCDAAISTKCGRLTTIRGVMFWAKMCFAAGLLKYCKNCGSRVVTSDFLP</sequence>
<dbReference type="EMBL" id="JAVDYF010000001">
    <property type="protein sequence ID" value="MDR7355604.1"/>
    <property type="molecule type" value="Genomic_DNA"/>
</dbReference>